<keyword evidence="4 6" id="KW-1133">Transmembrane helix</keyword>
<dbReference type="EMBL" id="PISE01000016">
    <property type="protein sequence ID" value="PKG24166.1"/>
    <property type="molecule type" value="Genomic_DNA"/>
</dbReference>
<keyword evidence="9" id="KW-1185">Reference proteome</keyword>
<dbReference type="OrthoDB" id="9770923at2"/>
<keyword evidence="3" id="KW-0201">Cytochrome c-type biogenesis</keyword>
<protein>
    <submittedName>
        <fullName evidence="8">Cytochrome C biogenesis protein</fullName>
    </submittedName>
</protein>
<feature type="transmembrane region" description="Helical" evidence="6">
    <location>
        <begin position="209"/>
        <end position="227"/>
    </location>
</feature>
<evidence type="ECO:0000256" key="5">
    <source>
        <dbReference type="ARBA" id="ARBA00023136"/>
    </source>
</evidence>
<organism evidence="8 9">
    <name type="scientific">Niallia nealsonii</name>
    <dbReference type="NCBI Taxonomy" id="115979"/>
    <lineage>
        <taxon>Bacteria</taxon>
        <taxon>Bacillati</taxon>
        <taxon>Bacillota</taxon>
        <taxon>Bacilli</taxon>
        <taxon>Bacillales</taxon>
        <taxon>Bacillaceae</taxon>
        <taxon>Niallia</taxon>
    </lineage>
</organism>
<dbReference type="PANTHER" id="PTHR31566">
    <property type="entry name" value="CYTOCHROME C BIOGENESIS PROTEIN CCS1, CHLOROPLASTIC"/>
    <property type="match status" value="1"/>
</dbReference>
<keyword evidence="2 6" id="KW-0812">Transmembrane</keyword>
<evidence type="ECO:0000256" key="1">
    <source>
        <dbReference type="ARBA" id="ARBA00004141"/>
    </source>
</evidence>
<feature type="transmembrane region" description="Helical" evidence="6">
    <location>
        <begin position="121"/>
        <end position="143"/>
    </location>
</feature>
<name>A0A2N0Z3U9_9BACI</name>
<sequence>MKPIQCSCGYKNPYGTEICCACGNVLEKTDGKVDMRYEGSARRSQIYKKNLMDKLWNFFSSVKVGVVFIIIVLVASIIGTILPQAPTIQTDLPLEEYYKQNYGWFGTVYHALGLSNLYHSFWYLFLIICLSISLLIASIDRFFPLYRSLKHQRVMKHPNFFQNQRVFFHRPSINEQELEWKLQSLRYKVKKEGENVLAEKGRFSRWGPYVNHLGLIIFLIGVVARFLPGMYVNEVVWIRDGETKRLPGTNGEYYLKNNQFIVEVYDKTKEEEVFQDALQKREVMAKNFQTKVTLFQTDQHAILGEKPTLQEVKKADIQVNKPLKYDGYALYQGDYKLNELSELEYTVIANTTKKEFGSFKINLADPQKSYTLKNGLQVELEEYYPDVTFDKFGKPQTVSKIPNNPAFVFRVHSADKKVSEVSFATVSQTVNSSKNHQFTVELENIKTKNVTALTVRKDPLLPILFIGGIIFMIGVIQGSYWNHRRVWIKRVGDKKVWIAAHTNKNWHGLKRDIEHVFGNIEKTRLEKPAYKQSGNREEE</sequence>
<feature type="transmembrane region" description="Helical" evidence="6">
    <location>
        <begin position="460"/>
        <end position="481"/>
    </location>
</feature>
<dbReference type="GO" id="GO:0016020">
    <property type="term" value="C:membrane"/>
    <property type="evidence" value="ECO:0007669"/>
    <property type="project" value="UniProtKB-SubCell"/>
</dbReference>
<evidence type="ECO:0000256" key="2">
    <source>
        <dbReference type="ARBA" id="ARBA00022692"/>
    </source>
</evidence>
<dbReference type="Proteomes" id="UP000233375">
    <property type="component" value="Unassembled WGS sequence"/>
</dbReference>
<dbReference type="InterPro" id="IPR007816">
    <property type="entry name" value="ResB-like_domain"/>
</dbReference>
<reference evidence="8 9" key="1">
    <citation type="journal article" date="2003" name="Int. J. Syst. Evol. Microbiol.">
        <title>Bacillus nealsonii sp. nov., isolated from a spacecraft-assembly facility, whose spores are gamma-radiation resistant.</title>
        <authorList>
            <person name="Venkateswaran K."/>
            <person name="Kempf M."/>
            <person name="Chen F."/>
            <person name="Satomi M."/>
            <person name="Nicholson W."/>
            <person name="Kern R."/>
        </authorList>
    </citation>
    <scope>NUCLEOTIDE SEQUENCE [LARGE SCALE GENOMIC DNA]</scope>
    <source>
        <strain evidence="8 9">FO-92</strain>
    </source>
</reference>
<dbReference type="AlphaFoldDB" id="A0A2N0Z3U9"/>
<dbReference type="RefSeq" id="WP_101176828.1">
    <property type="nucleotide sequence ID" value="NZ_PISE01000016.1"/>
</dbReference>
<dbReference type="InterPro" id="IPR023494">
    <property type="entry name" value="Cyt_c_bgen_Ccs1/CcsB/ResB"/>
</dbReference>
<dbReference type="GO" id="GO:0017004">
    <property type="term" value="P:cytochrome complex assembly"/>
    <property type="evidence" value="ECO:0007669"/>
    <property type="project" value="UniProtKB-KW"/>
</dbReference>
<gene>
    <name evidence="8" type="ORF">CWS01_08860</name>
</gene>
<keyword evidence="5 6" id="KW-0472">Membrane</keyword>
<feature type="domain" description="ResB-like" evidence="7">
    <location>
        <begin position="62"/>
        <end position="419"/>
    </location>
</feature>
<accession>A0A2N0Z3U9</accession>
<comment type="caution">
    <text evidence="8">The sequence shown here is derived from an EMBL/GenBank/DDBJ whole genome shotgun (WGS) entry which is preliminary data.</text>
</comment>
<evidence type="ECO:0000256" key="6">
    <source>
        <dbReference type="SAM" id="Phobius"/>
    </source>
</evidence>
<feature type="transmembrane region" description="Helical" evidence="6">
    <location>
        <begin position="55"/>
        <end position="82"/>
    </location>
</feature>
<comment type="subcellular location">
    <subcellularLocation>
        <location evidence="1">Membrane</location>
        <topology evidence="1">Multi-pass membrane protein</topology>
    </subcellularLocation>
</comment>
<evidence type="ECO:0000313" key="8">
    <source>
        <dbReference type="EMBL" id="PKG24166.1"/>
    </source>
</evidence>
<evidence type="ECO:0000259" key="7">
    <source>
        <dbReference type="Pfam" id="PF05140"/>
    </source>
</evidence>
<proteinExistence type="predicted"/>
<dbReference type="PANTHER" id="PTHR31566:SF0">
    <property type="entry name" value="CYTOCHROME C BIOGENESIS PROTEIN CCS1, CHLOROPLASTIC"/>
    <property type="match status" value="1"/>
</dbReference>
<evidence type="ECO:0000256" key="4">
    <source>
        <dbReference type="ARBA" id="ARBA00022989"/>
    </source>
</evidence>
<evidence type="ECO:0000313" key="9">
    <source>
        <dbReference type="Proteomes" id="UP000233375"/>
    </source>
</evidence>
<feature type="domain" description="ResB-like" evidence="7">
    <location>
        <begin position="429"/>
        <end position="514"/>
    </location>
</feature>
<evidence type="ECO:0000256" key="3">
    <source>
        <dbReference type="ARBA" id="ARBA00022748"/>
    </source>
</evidence>
<dbReference type="Pfam" id="PF05140">
    <property type="entry name" value="ResB"/>
    <property type="match status" value="2"/>
</dbReference>